<dbReference type="SUPFAM" id="SSF53335">
    <property type="entry name" value="S-adenosyl-L-methionine-dependent methyltransferases"/>
    <property type="match status" value="1"/>
</dbReference>
<sequence>MSANQDKIWEYFQNENKDSFLEAKGRYKFLVSNLKEKSKVLNIGVGDGGLEKISSSKVDIYALDPSYTSISYLKNEFSERKDNFKVGYSQSIPFEDFCFDFVVMSEVLEHLEDDILHMTLAEVGRVLKPNGKFVITVPFEEKLSDNTAVCPCCEHVFHRWGHVHSFSIDSLSKLIVDNGFVIDKLQVRAFPNYERKGIVNFIKSILRFVLGGLRVKLAQPNIFIIARKSDAV</sequence>
<dbReference type="CDD" id="cd02440">
    <property type="entry name" value="AdoMet_MTases"/>
    <property type="match status" value="1"/>
</dbReference>
<name>F9S4N5_9VIBR</name>
<dbReference type="GO" id="GO:0008168">
    <property type="term" value="F:methyltransferase activity"/>
    <property type="evidence" value="ECO:0007669"/>
    <property type="project" value="UniProtKB-KW"/>
</dbReference>
<proteinExistence type="predicted"/>
<evidence type="ECO:0000313" key="2">
    <source>
        <dbReference type="Proteomes" id="UP000004605"/>
    </source>
</evidence>
<dbReference type="EMBL" id="AFWF01000202">
    <property type="protein sequence ID" value="EGU36725.1"/>
    <property type="molecule type" value="Genomic_DNA"/>
</dbReference>
<dbReference type="RefSeq" id="WP_006713468.1">
    <property type="nucleotide sequence ID" value="NZ_AFWF01000202.1"/>
</dbReference>
<keyword evidence="2" id="KW-1185">Reference proteome</keyword>
<keyword evidence="1" id="KW-0489">Methyltransferase</keyword>
<gene>
    <name evidence="1" type="ORF">VII00023_01205</name>
</gene>
<dbReference type="Gene3D" id="3.40.50.150">
    <property type="entry name" value="Vaccinia Virus protein VP39"/>
    <property type="match status" value="1"/>
</dbReference>
<dbReference type="GO" id="GO:0032259">
    <property type="term" value="P:methylation"/>
    <property type="evidence" value="ECO:0007669"/>
    <property type="project" value="UniProtKB-KW"/>
</dbReference>
<dbReference type="PANTHER" id="PTHR45036">
    <property type="entry name" value="METHYLTRANSFERASE LIKE 7B"/>
    <property type="match status" value="1"/>
</dbReference>
<dbReference type="PANTHER" id="PTHR45036:SF1">
    <property type="entry name" value="METHYLTRANSFERASE LIKE 7A"/>
    <property type="match status" value="1"/>
</dbReference>
<accession>F9S4N5</accession>
<dbReference type="AlphaFoldDB" id="F9S4N5"/>
<dbReference type="InterPro" id="IPR052356">
    <property type="entry name" value="Thiol_S-MT"/>
</dbReference>
<comment type="caution">
    <text evidence="1">The sequence shown here is derived from an EMBL/GenBank/DDBJ whole genome shotgun (WGS) entry which is preliminary data.</text>
</comment>
<dbReference type="InterPro" id="IPR029063">
    <property type="entry name" value="SAM-dependent_MTases_sf"/>
</dbReference>
<protein>
    <submittedName>
        <fullName evidence="1">Methyltransferase type 11</fullName>
    </submittedName>
</protein>
<reference evidence="1 2" key="1">
    <citation type="journal article" date="2012" name="Int. J. Syst. Evol. Microbiol.">
        <title>Vibrio caribbeanicus sp. nov., isolated from the marine sponge Scleritoderma cyanea.</title>
        <authorList>
            <person name="Hoffmann M."/>
            <person name="Monday S.R."/>
            <person name="Allard M.W."/>
            <person name="Strain E.A."/>
            <person name="Whittaker P."/>
            <person name="Naum M."/>
            <person name="McCarthy P.J."/>
            <person name="Lopez J.V."/>
            <person name="Fischer M."/>
            <person name="Brown E.W."/>
        </authorList>
    </citation>
    <scope>NUCLEOTIDE SEQUENCE [LARGE SCALE GENOMIC DNA]</scope>
    <source>
        <strain evidence="1 2">ATCC 700023</strain>
    </source>
</reference>
<evidence type="ECO:0000313" key="1">
    <source>
        <dbReference type="EMBL" id="EGU36725.1"/>
    </source>
</evidence>
<keyword evidence="1" id="KW-0808">Transferase</keyword>
<organism evidence="1 2">
    <name type="scientific">Vibrio ichthyoenteri ATCC 700023</name>
    <dbReference type="NCBI Taxonomy" id="870968"/>
    <lineage>
        <taxon>Bacteria</taxon>
        <taxon>Pseudomonadati</taxon>
        <taxon>Pseudomonadota</taxon>
        <taxon>Gammaproteobacteria</taxon>
        <taxon>Vibrionales</taxon>
        <taxon>Vibrionaceae</taxon>
        <taxon>Vibrio</taxon>
    </lineage>
</organism>
<dbReference type="Proteomes" id="UP000004605">
    <property type="component" value="Unassembled WGS sequence"/>
</dbReference>
<dbReference type="Pfam" id="PF13489">
    <property type="entry name" value="Methyltransf_23"/>
    <property type="match status" value="1"/>
</dbReference>
<dbReference type="OrthoDB" id="9760689at2"/>